<feature type="domain" description="Sushi" evidence="10">
    <location>
        <begin position="138"/>
        <end position="196"/>
    </location>
</feature>
<evidence type="ECO:0000256" key="5">
    <source>
        <dbReference type="ARBA" id="ARBA00023180"/>
    </source>
</evidence>
<dbReference type="Proteomes" id="UP000265120">
    <property type="component" value="Chromosome 10"/>
</dbReference>
<sequence>MMWKISVLLVFLVYITIAQAQECNEPVGENMKLKDPPSSFPDGTTVTFACIVGYQSAGGSPSITCTAGTWSPIKLKCERKNCGSAGEILNGQTNYPEETLFGDKVIYTCNTGYVMIGTKERICGDQGWMGREPTCEAVSCDPPTANANSEYSPIKDNYGYNQQVRYICKDDLALIGSPVSTCIETGFDTEPPTCIAVSCPDDDVANGEQVSGSRPPHRYKAIVTFKCLSGYVMEGVATQVCGLDSKWSPGLPKCKLSSTIAATTTPTTPTTPPADKTMSPTTTPQPDSGNNLFIKIGIPILVVIGVLVAGVSWFIMKKKKRSGRSLSDQNATKDEVVALS</sequence>
<reference evidence="11 12" key="1">
    <citation type="journal article" date="2014" name="Nat. Genet.">
        <title>Whole-genome sequence of a flatfish provides insights into ZW sex chromosome evolution and adaptation to a benthic lifestyle.</title>
        <authorList>
            <person name="Chen S."/>
            <person name="Zhang G."/>
            <person name="Shao C."/>
            <person name="Huang Q."/>
            <person name="Liu G."/>
            <person name="Zhang P."/>
            <person name="Song W."/>
            <person name="An N."/>
            <person name="Chalopin D."/>
            <person name="Volff J.N."/>
            <person name="Hong Y."/>
            <person name="Li Q."/>
            <person name="Sha Z."/>
            <person name="Zhou H."/>
            <person name="Xie M."/>
            <person name="Yu Q."/>
            <person name="Liu Y."/>
            <person name="Xiang H."/>
            <person name="Wang N."/>
            <person name="Wu K."/>
            <person name="Yang C."/>
            <person name="Zhou Q."/>
            <person name="Liao X."/>
            <person name="Yang L."/>
            <person name="Hu Q."/>
            <person name="Zhang J."/>
            <person name="Meng L."/>
            <person name="Jin L."/>
            <person name="Tian Y."/>
            <person name="Lian J."/>
            <person name="Yang J."/>
            <person name="Miao G."/>
            <person name="Liu S."/>
            <person name="Liang Z."/>
            <person name="Yan F."/>
            <person name="Li Y."/>
            <person name="Sun B."/>
            <person name="Zhang H."/>
            <person name="Zhang J."/>
            <person name="Zhu Y."/>
            <person name="Du M."/>
            <person name="Zhao Y."/>
            <person name="Schartl M."/>
            <person name="Tang Q."/>
            <person name="Wang J."/>
        </authorList>
    </citation>
    <scope>NUCLEOTIDE SEQUENCE</scope>
</reference>
<keyword evidence="1 6" id="KW-0768">Sushi</keyword>
<evidence type="ECO:0000313" key="11">
    <source>
        <dbReference type="Ensembl" id="ENSCSEP00000026573.1"/>
    </source>
</evidence>
<evidence type="ECO:0000256" key="2">
    <source>
        <dbReference type="ARBA" id="ARBA00022729"/>
    </source>
</evidence>
<dbReference type="RefSeq" id="XP_024914744.1">
    <property type="nucleotide sequence ID" value="XM_025058976.1"/>
</dbReference>
<evidence type="ECO:0000256" key="7">
    <source>
        <dbReference type="SAM" id="MobiDB-lite"/>
    </source>
</evidence>
<dbReference type="AlphaFoldDB" id="A0A3P8WGF8"/>
<proteinExistence type="predicted"/>
<keyword evidence="4 6" id="KW-1015">Disulfide bond</keyword>
<dbReference type="Gene3D" id="2.10.70.10">
    <property type="entry name" value="Complement Module, domain 1"/>
    <property type="match status" value="4"/>
</dbReference>
<dbReference type="GeneTree" id="ENSGT00940000154967"/>
<dbReference type="FunFam" id="2.10.70.10:FF:000014">
    <property type="entry name" value="Membrane cofactor protein"/>
    <property type="match status" value="1"/>
</dbReference>
<evidence type="ECO:0000313" key="12">
    <source>
        <dbReference type="Proteomes" id="UP000265120"/>
    </source>
</evidence>
<dbReference type="CDD" id="cd00033">
    <property type="entry name" value="CCP"/>
    <property type="match status" value="4"/>
</dbReference>
<name>A0A3P8WGF8_CYNSE</name>
<feature type="domain" description="Sushi" evidence="10">
    <location>
        <begin position="80"/>
        <end position="137"/>
    </location>
</feature>
<dbReference type="SUPFAM" id="SSF57535">
    <property type="entry name" value="Complement control module/SCR domain"/>
    <property type="match status" value="4"/>
</dbReference>
<keyword evidence="12" id="KW-1185">Reference proteome</keyword>
<dbReference type="InParanoid" id="A0A3P8WGF8"/>
<evidence type="ECO:0000256" key="8">
    <source>
        <dbReference type="SAM" id="Phobius"/>
    </source>
</evidence>
<comment type="caution">
    <text evidence="6">Lacks conserved residue(s) required for the propagation of feature annotation.</text>
</comment>
<keyword evidence="2 9" id="KW-0732">Signal</keyword>
<keyword evidence="3" id="KW-0677">Repeat</keyword>
<keyword evidence="8" id="KW-0812">Transmembrane</keyword>
<protein>
    <submittedName>
        <fullName evidence="11">CD46 molecule</fullName>
    </submittedName>
</protein>
<dbReference type="Pfam" id="PF00084">
    <property type="entry name" value="Sushi"/>
    <property type="match status" value="4"/>
</dbReference>
<reference evidence="11" key="3">
    <citation type="submission" date="2025-09" db="UniProtKB">
        <authorList>
            <consortium name="Ensembl"/>
        </authorList>
    </citation>
    <scope>IDENTIFICATION</scope>
</reference>
<dbReference type="InterPro" id="IPR000436">
    <property type="entry name" value="Sushi_SCR_CCP_dom"/>
</dbReference>
<evidence type="ECO:0000256" key="4">
    <source>
        <dbReference type="ARBA" id="ARBA00023157"/>
    </source>
</evidence>
<dbReference type="CTD" id="565541"/>
<accession>A0A3P8WGF8</accession>
<feature type="disulfide bond" evidence="6">
    <location>
        <begin position="50"/>
        <end position="77"/>
    </location>
</feature>
<dbReference type="InterPro" id="IPR035976">
    <property type="entry name" value="Sushi/SCR/CCP_sf"/>
</dbReference>
<dbReference type="GeneID" id="103385271"/>
<dbReference type="PANTHER" id="PTHR46393">
    <property type="entry name" value="SUSHI DOMAIN-CONTAINING PROTEIN"/>
    <property type="match status" value="1"/>
</dbReference>
<evidence type="ECO:0000256" key="6">
    <source>
        <dbReference type="PROSITE-ProRule" id="PRU00302"/>
    </source>
</evidence>
<dbReference type="PANTHER" id="PTHR46393:SF7">
    <property type="entry name" value="COMPLEMENT C2"/>
    <property type="match status" value="1"/>
</dbReference>
<feature type="transmembrane region" description="Helical" evidence="8">
    <location>
        <begin position="292"/>
        <end position="316"/>
    </location>
</feature>
<keyword evidence="8" id="KW-0472">Membrane</keyword>
<keyword evidence="5" id="KW-0325">Glycoprotein</keyword>
<feature type="signal peptide" evidence="9">
    <location>
        <begin position="1"/>
        <end position="20"/>
    </location>
</feature>
<feature type="domain" description="Sushi" evidence="10">
    <location>
        <begin position="21"/>
        <end position="79"/>
    </location>
</feature>
<evidence type="ECO:0000256" key="3">
    <source>
        <dbReference type="ARBA" id="ARBA00022737"/>
    </source>
</evidence>
<evidence type="ECO:0000256" key="9">
    <source>
        <dbReference type="SAM" id="SignalP"/>
    </source>
</evidence>
<feature type="region of interest" description="Disordered" evidence="7">
    <location>
        <begin position="262"/>
        <end position="286"/>
    </location>
</feature>
<organism evidence="11 12">
    <name type="scientific">Cynoglossus semilaevis</name>
    <name type="common">Tongue sole</name>
    <dbReference type="NCBI Taxonomy" id="244447"/>
    <lineage>
        <taxon>Eukaryota</taxon>
        <taxon>Metazoa</taxon>
        <taxon>Chordata</taxon>
        <taxon>Craniata</taxon>
        <taxon>Vertebrata</taxon>
        <taxon>Euteleostomi</taxon>
        <taxon>Actinopterygii</taxon>
        <taxon>Neopterygii</taxon>
        <taxon>Teleostei</taxon>
        <taxon>Neoteleostei</taxon>
        <taxon>Acanthomorphata</taxon>
        <taxon>Carangaria</taxon>
        <taxon>Pleuronectiformes</taxon>
        <taxon>Pleuronectoidei</taxon>
        <taxon>Cynoglossidae</taxon>
        <taxon>Cynoglossinae</taxon>
        <taxon>Cynoglossus</taxon>
    </lineage>
</organism>
<reference evidence="11" key="2">
    <citation type="submission" date="2025-08" db="UniProtKB">
        <authorList>
            <consortium name="Ensembl"/>
        </authorList>
    </citation>
    <scope>IDENTIFICATION</scope>
</reference>
<dbReference type="Ensembl" id="ENSCSET00000026926.1">
    <property type="protein sequence ID" value="ENSCSEP00000026573.1"/>
    <property type="gene ID" value="ENSCSEG00000016980.1"/>
</dbReference>
<dbReference type="SMART" id="SM00032">
    <property type="entry name" value="CCP"/>
    <property type="match status" value="4"/>
</dbReference>
<evidence type="ECO:0000256" key="1">
    <source>
        <dbReference type="ARBA" id="ARBA00022659"/>
    </source>
</evidence>
<feature type="disulfide bond" evidence="6">
    <location>
        <begin position="227"/>
        <end position="254"/>
    </location>
</feature>
<feature type="domain" description="Sushi" evidence="10">
    <location>
        <begin position="197"/>
        <end position="256"/>
    </location>
</feature>
<keyword evidence="8" id="KW-1133">Transmembrane helix</keyword>
<evidence type="ECO:0000259" key="10">
    <source>
        <dbReference type="PROSITE" id="PS50923"/>
    </source>
</evidence>
<dbReference type="PROSITE" id="PS50923">
    <property type="entry name" value="SUSHI"/>
    <property type="match status" value="4"/>
</dbReference>
<feature type="chain" id="PRO_5017987143" evidence="9">
    <location>
        <begin position="21"/>
        <end position="340"/>
    </location>
</feature>
<dbReference type="STRING" id="244447.ENSCSEP00000026573"/>